<evidence type="ECO:0000313" key="3">
    <source>
        <dbReference type="Proteomes" id="UP000299102"/>
    </source>
</evidence>
<keyword evidence="3" id="KW-1185">Reference proteome</keyword>
<gene>
    <name evidence="2" type="ORF">EVAR_2699_1</name>
</gene>
<proteinExistence type="predicted"/>
<dbReference type="EMBL" id="BGZK01000009">
    <property type="protein sequence ID" value="GBP03296.1"/>
    <property type="molecule type" value="Genomic_DNA"/>
</dbReference>
<feature type="region of interest" description="Disordered" evidence="1">
    <location>
        <begin position="55"/>
        <end position="82"/>
    </location>
</feature>
<dbReference type="Proteomes" id="UP000299102">
    <property type="component" value="Unassembled WGS sequence"/>
</dbReference>
<protein>
    <submittedName>
        <fullName evidence="2">Uncharacterized protein</fullName>
    </submittedName>
</protein>
<evidence type="ECO:0000256" key="1">
    <source>
        <dbReference type="SAM" id="MobiDB-lite"/>
    </source>
</evidence>
<name>A0A4C1SN09_EUMVA</name>
<organism evidence="2 3">
    <name type="scientific">Eumeta variegata</name>
    <name type="common">Bagworm moth</name>
    <name type="synonym">Eumeta japonica</name>
    <dbReference type="NCBI Taxonomy" id="151549"/>
    <lineage>
        <taxon>Eukaryota</taxon>
        <taxon>Metazoa</taxon>
        <taxon>Ecdysozoa</taxon>
        <taxon>Arthropoda</taxon>
        <taxon>Hexapoda</taxon>
        <taxon>Insecta</taxon>
        <taxon>Pterygota</taxon>
        <taxon>Neoptera</taxon>
        <taxon>Endopterygota</taxon>
        <taxon>Lepidoptera</taxon>
        <taxon>Glossata</taxon>
        <taxon>Ditrysia</taxon>
        <taxon>Tineoidea</taxon>
        <taxon>Psychidae</taxon>
        <taxon>Oiketicinae</taxon>
        <taxon>Eumeta</taxon>
    </lineage>
</organism>
<sequence>MFRNCDLIYFESDNDKDDTVTGYNFDVTTSYKLVCRVTLQETGTLRRVMRLRASENASLPLGHGSPPKSERETNVKGTRPFH</sequence>
<evidence type="ECO:0000313" key="2">
    <source>
        <dbReference type="EMBL" id="GBP03296.1"/>
    </source>
</evidence>
<dbReference type="AlphaFoldDB" id="A0A4C1SN09"/>
<accession>A0A4C1SN09</accession>
<reference evidence="2 3" key="1">
    <citation type="journal article" date="2019" name="Commun. Biol.">
        <title>The bagworm genome reveals a unique fibroin gene that provides high tensile strength.</title>
        <authorList>
            <person name="Kono N."/>
            <person name="Nakamura H."/>
            <person name="Ohtoshi R."/>
            <person name="Tomita M."/>
            <person name="Numata K."/>
            <person name="Arakawa K."/>
        </authorList>
    </citation>
    <scope>NUCLEOTIDE SEQUENCE [LARGE SCALE GENOMIC DNA]</scope>
</reference>
<comment type="caution">
    <text evidence="2">The sequence shown here is derived from an EMBL/GenBank/DDBJ whole genome shotgun (WGS) entry which is preliminary data.</text>
</comment>